<dbReference type="Gene3D" id="1.10.150.20">
    <property type="entry name" value="5' to 3' exonuclease, C-terminal subdomain"/>
    <property type="match status" value="1"/>
</dbReference>
<reference evidence="2 3" key="1">
    <citation type="submission" date="2023-07" db="EMBL/GenBank/DDBJ databases">
        <title>Genomic Encyclopedia of Type Strains, Phase IV (KMG-IV): sequencing the most valuable type-strain genomes for metagenomic binning, comparative biology and taxonomic classification.</title>
        <authorList>
            <person name="Goeker M."/>
        </authorList>
    </citation>
    <scope>NUCLEOTIDE SEQUENCE [LARGE SCALE GENOMIC DNA]</scope>
    <source>
        <strain evidence="2 3">DSM 100301</strain>
    </source>
</reference>
<sequence length="214" mass="22761">MAEASRKRSDAASDMPVDIAPVLESLKDLPTPPLHPLMAHPVAAATAATVIGLGFASQMAGAMMGSWQNAMQAMLRGQEPELVAEKEDLPVEREEPVVVAPIEPIADVKAAMPEKPVKKAAPAPRAKAPKVDVKPKAPVSRRAKPAAREDLKAIAGIGPKVEEMLRKAGVTRLSDIARWSVDDAKRIDAELGLDGRVLRDDWVGQAKQITGVTP</sequence>
<evidence type="ECO:0000256" key="1">
    <source>
        <dbReference type="SAM" id="MobiDB-lite"/>
    </source>
</evidence>
<evidence type="ECO:0000313" key="3">
    <source>
        <dbReference type="Proteomes" id="UP001235269"/>
    </source>
</evidence>
<feature type="region of interest" description="Disordered" evidence="1">
    <location>
        <begin position="116"/>
        <end position="145"/>
    </location>
</feature>
<feature type="compositionally biased region" description="Low complexity" evidence="1">
    <location>
        <begin position="116"/>
        <end position="126"/>
    </location>
</feature>
<organism evidence="2 3">
    <name type="scientific">Rhizobium paknamense</name>
    <dbReference type="NCBI Taxonomy" id="1206817"/>
    <lineage>
        <taxon>Bacteria</taxon>
        <taxon>Pseudomonadati</taxon>
        <taxon>Pseudomonadota</taxon>
        <taxon>Alphaproteobacteria</taxon>
        <taxon>Hyphomicrobiales</taxon>
        <taxon>Rhizobiaceae</taxon>
        <taxon>Rhizobium/Agrobacterium group</taxon>
        <taxon>Rhizobium</taxon>
    </lineage>
</organism>
<proteinExistence type="predicted"/>
<protein>
    <submittedName>
        <fullName evidence="2">NADH-quinone oxidoreductase subunit E</fullName>
    </submittedName>
</protein>
<gene>
    <name evidence="2" type="ORF">QO005_000333</name>
</gene>
<comment type="caution">
    <text evidence="2">The sequence shown here is derived from an EMBL/GenBank/DDBJ whole genome shotgun (WGS) entry which is preliminary data.</text>
</comment>
<accession>A0ABU0I725</accession>
<dbReference type="EMBL" id="JAUSWH010000001">
    <property type="protein sequence ID" value="MDQ0454018.1"/>
    <property type="molecule type" value="Genomic_DNA"/>
</dbReference>
<name>A0ABU0I725_9HYPH</name>
<evidence type="ECO:0000313" key="2">
    <source>
        <dbReference type="EMBL" id="MDQ0454018.1"/>
    </source>
</evidence>
<dbReference type="Proteomes" id="UP001235269">
    <property type="component" value="Unassembled WGS sequence"/>
</dbReference>
<keyword evidence="3" id="KW-1185">Reference proteome</keyword>
<dbReference type="RefSeq" id="WP_307156232.1">
    <property type="nucleotide sequence ID" value="NZ_JAUSWH010000001.1"/>
</dbReference>